<dbReference type="VEuPathDB" id="FungiDB:YALI1_D18392g"/>
<evidence type="ECO:0000256" key="1">
    <source>
        <dbReference type="SAM" id="Phobius"/>
    </source>
</evidence>
<evidence type="ECO:0000313" key="2">
    <source>
        <dbReference type="EMBL" id="AOW04091.1"/>
    </source>
</evidence>
<keyword evidence="1" id="KW-0472">Membrane</keyword>
<keyword evidence="1" id="KW-0812">Transmembrane</keyword>
<proteinExistence type="predicted"/>
<dbReference type="AlphaFoldDB" id="A0A1D8NEQ2"/>
<keyword evidence="1" id="KW-1133">Transmembrane helix</keyword>
<feature type="transmembrane region" description="Helical" evidence="1">
    <location>
        <begin position="37"/>
        <end position="57"/>
    </location>
</feature>
<evidence type="ECO:0000313" key="3">
    <source>
        <dbReference type="Proteomes" id="UP000182444"/>
    </source>
</evidence>
<name>A0A1D8NEQ2_YARLL</name>
<dbReference type="GeneID" id="94583324"/>
<protein>
    <submittedName>
        <fullName evidence="2">Uncharacterized protein</fullName>
    </submittedName>
</protein>
<sequence length="70" mass="8192">MNKEIGLLSPRVWANFTPFSFTSLPTTRESLKQPQPLVVITYYVFALTQLFISLMHYHMRATIKSINRVF</sequence>
<accession>A0A1D8NEQ2</accession>
<organism evidence="2 3">
    <name type="scientific">Yarrowia lipolytica</name>
    <name type="common">Candida lipolytica</name>
    <dbReference type="NCBI Taxonomy" id="4952"/>
    <lineage>
        <taxon>Eukaryota</taxon>
        <taxon>Fungi</taxon>
        <taxon>Dikarya</taxon>
        <taxon>Ascomycota</taxon>
        <taxon>Saccharomycotina</taxon>
        <taxon>Dipodascomycetes</taxon>
        <taxon>Dipodascales</taxon>
        <taxon>Dipodascales incertae sedis</taxon>
        <taxon>Yarrowia</taxon>
    </lineage>
</organism>
<dbReference type="EMBL" id="CP017556">
    <property type="protein sequence ID" value="AOW04091.1"/>
    <property type="molecule type" value="Genomic_DNA"/>
</dbReference>
<gene>
    <name evidence="2" type="ORF">YALI1_D18392g</name>
</gene>
<reference evidence="2 3" key="1">
    <citation type="journal article" date="2016" name="PLoS ONE">
        <title>Sequence Assembly of Yarrowia lipolytica Strain W29/CLIB89 Shows Transposable Element Diversity.</title>
        <authorList>
            <person name="Magnan C."/>
            <person name="Yu J."/>
            <person name="Chang I."/>
            <person name="Jahn E."/>
            <person name="Kanomata Y."/>
            <person name="Wu J."/>
            <person name="Zeller M."/>
            <person name="Oakes M."/>
            <person name="Baldi P."/>
            <person name="Sandmeyer S."/>
        </authorList>
    </citation>
    <scope>NUCLEOTIDE SEQUENCE [LARGE SCALE GENOMIC DNA]</scope>
    <source>
        <strain evidence="3">CLIB89(W29)</strain>
    </source>
</reference>
<dbReference type="RefSeq" id="XP_068138815.1">
    <property type="nucleotide sequence ID" value="XM_068282714.1"/>
</dbReference>
<dbReference type="Proteomes" id="UP000182444">
    <property type="component" value="Chromosome 1D"/>
</dbReference>